<accession>A0A0A2MBZ4</accession>
<dbReference type="AlphaFoldDB" id="A0A0A2MBZ4"/>
<evidence type="ECO:0008006" key="3">
    <source>
        <dbReference type="Google" id="ProtNLM"/>
    </source>
</evidence>
<dbReference type="Gene3D" id="6.10.280.50">
    <property type="match status" value="1"/>
</dbReference>
<dbReference type="eggNOG" id="COG2841">
    <property type="taxonomic scope" value="Bacteria"/>
</dbReference>
<dbReference type="InterPro" id="IPR038444">
    <property type="entry name" value="DUF465_sf"/>
</dbReference>
<dbReference type="EMBL" id="JRLW01000003">
    <property type="protein sequence ID" value="KGO90162.1"/>
    <property type="molecule type" value="Genomic_DNA"/>
</dbReference>
<protein>
    <recommendedName>
        <fullName evidence="3">GTP-binding protein</fullName>
    </recommendedName>
</protein>
<reference evidence="1 2" key="1">
    <citation type="submission" date="2013-09" db="EMBL/GenBank/DDBJ databases">
        <authorList>
            <person name="Zeng Z."/>
            <person name="Chen C."/>
        </authorList>
    </citation>
    <scope>NUCLEOTIDE SEQUENCE [LARGE SCALE GENOMIC DNA]</scope>
    <source>
        <strain evidence="1 2">GH29-5</strain>
    </source>
</reference>
<keyword evidence="2" id="KW-1185">Reference proteome</keyword>
<dbReference type="Pfam" id="PF04325">
    <property type="entry name" value="DUF465"/>
    <property type="match status" value="1"/>
</dbReference>
<evidence type="ECO:0000313" key="2">
    <source>
        <dbReference type="Proteomes" id="UP000030121"/>
    </source>
</evidence>
<comment type="caution">
    <text evidence="1">The sequence shown here is derived from an EMBL/GenBank/DDBJ whole genome shotgun (WGS) entry which is preliminary data.</text>
</comment>
<gene>
    <name evidence="1" type="ORF">Q764_03615</name>
</gene>
<organism evidence="1 2">
    <name type="scientific">Flavobacterium suncheonense GH29-5 = DSM 17707</name>
    <dbReference type="NCBI Taxonomy" id="1121899"/>
    <lineage>
        <taxon>Bacteria</taxon>
        <taxon>Pseudomonadati</taxon>
        <taxon>Bacteroidota</taxon>
        <taxon>Flavobacteriia</taxon>
        <taxon>Flavobacteriales</taxon>
        <taxon>Flavobacteriaceae</taxon>
        <taxon>Flavobacterium</taxon>
    </lineage>
</organism>
<name>A0A0A2MBZ4_9FLAO</name>
<proteinExistence type="predicted"/>
<evidence type="ECO:0000313" key="1">
    <source>
        <dbReference type="EMBL" id="KGO90162.1"/>
    </source>
</evidence>
<dbReference type="Proteomes" id="UP000030121">
    <property type="component" value="Unassembled WGS sequence"/>
</dbReference>
<dbReference type="STRING" id="1121899.GCA_000430025_00104"/>
<sequence length="78" mass="9615">MITKHPIYQDFPEYADKIKDLYHHNDEFQVLLHSYTELDDKIYKIETDQELAMDDELSQLRKDRVFLKDMIYNYLQQN</sequence>
<dbReference type="OrthoDB" id="1263265at2"/>
<dbReference type="InterPro" id="IPR007420">
    <property type="entry name" value="DUF465"/>
</dbReference>
<dbReference type="RefSeq" id="WP_026981145.1">
    <property type="nucleotide sequence ID" value="NZ_JRLW01000003.1"/>
</dbReference>